<dbReference type="GO" id="GO:0005524">
    <property type="term" value="F:ATP binding"/>
    <property type="evidence" value="ECO:0007669"/>
    <property type="project" value="UniProtKB-KW"/>
</dbReference>
<dbReference type="GO" id="GO:0043565">
    <property type="term" value="F:sequence-specific DNA binding"/>
    <property type="evidence" value="ECO:0007669"/>
    <property type="project" value="InterPro"/>
</dbReference>
<dbReference type="Gene3D" id="3.40.50.300">
    <property type="entry name" value="P-loop containing nucleotide triphosphate hydrolases"/>
    <property type="match status" value="1"/>
</dbReference>
<dbReference type="Gene3D" id="1.10.8.60">
    <property type="match status" value="1"/>
</dbReference>
<feature type="domain" description="Sigma-54 factor interaction" evidence="5">
    <location>
        <begin position="311"/>
        <end position="519"/>
    </location>
</feature>
<keyword evidence="3" id="KW-0805">Transcription regulation</keyword>
<dbReference type="Proteomes" id="UP000036873">
    <property type="component" value="Unassembled WGS sequence"/>
</dbReference>
<dbReference type="RefSeq" id="WP_050742003.1">
    <property type="nucleotide sequence ID" value="NZ_LGYO01000082.1"/>
</dbReference>
<evidence type="ECO:0000259" key="5">
    <source>
        <dbReference type="PROSITE" id="PS50045"/>
    </source>
</evidence>
<evidence type="ECO:0000313" key="7">
    <source>
        <dbReference type="Proteomes" id="UP000036873"/>
    </source>
</evidence>
<evidence type="ECO:0000256" key="1">
    <source>
        <dbReference type="ARBA" id="ARBA00022741"/>
    </source>
</evidence>
<dbReference type="InterPro" id="IPR002197">
    <property type="entry name" value="HTH_Fis"/>
</dbReference>
<dbReference type="InterPro" id="IPR009057">
    <property type="entry name" value="Homeodomain-like_sf"/>
</dbReference>
<keyword evidence="1" id="KW-0547">Nucleotide-binding</keyword>
<dbReference type="InterPro" id="IPR010524">
    <property type="entry name" value="Sig_transdc_resp-reg_PrpR_N"/>
</dbReference>
<reference evidence="7" key="1">
    <citation type="submission" date="2015-07" db="EMBL/GenBank/DDBJ databases">
        <title>Draft genome sequence of Acetobacterium bakii DSM 8293, a potential psychrophilic chemical producer through syngas fermentation.</title>
        <authorList>
            <person name="Song Y."/>
            <person name="Hwang S."/>
            <person name="Cho B.-K."/>
        </authorList>
    </citation>
    <scope>NUCLEOTIDE SEQUENCE [LARGE SCALE GENOMIC DNA]</scope>
    <source>
        <strain evidence="7">DSM 8239</strain>
    </source>
</reference>
<dbReference type="PROSITE" id="PS50045">
    <property type="entry name" value="SIGMA54_INTERACT_4"/>
    <property type="match status" value="1"/>
</dbReference>
<dbReference type="AlphaFoldDB" id="A0A0L6TX54"/>
<dbReference type="SUPFAM" id="SSF159800">
    <property type="entry name" value="PrpR receptor domain-like"/>
    <property type="match status" value="1"/>
</dbReference>
<dbReference type="Gene3D" id="3.40.50.10660">
    <property type="entry name" value="PrpR receptor domain-like"/>
    <property type="match status" value="1"/>
</dbReference>
<dbReference type="EMBL" id="LGYO01000082">
    <property type="protein sequence ID" value="KNZ40165.1"/>
    <property type="molecule type" value="Genomic_DNA"/>
</dbReference>
<dbReference type="InterPro" id="IPR002078">
    <property type="entry name" value="Sigma_54_int"/>
</dbReference>
<dbReference type="PANTHER" id="PTHR32071">
    <property type="entry name" value="TRANSCRIPTIONAL REGULATORY PROTEIN"/>
    <property type="match status" value="1"/>
</dbReference>
<dbReference type="Gene3D" id="3.40.50.2300">
    <property type="match status" value="1"/>
</dbReference>
<keyword evidence="4" id="KW-0804">Transcription</keyword>
<dbReference type="SUPFAM" id="SSF46689">
    <property type="entry name" value="Homeodomain-like"/>
    <property type="match status" value="1"/>
</dbReference>
<proteinExistence type="predicted"/>
<dbReference type="Gene3D" id="1.10.10.60">
    <property type="entry name" value="Homeodomain-like"/>
    <property type="match status" value="1"/>
</dbReference>
<dbReference type="STRING" id="52689.AKG39_19120"/>
<evidence type="ECO:0000256" key="2">
    <source>
        <dbReference type="ARBA" id="ARBA00022840"/>
    </source>
</evidence>
<evidence type="ECO:0000256" key="3">
    <source>
        <dbReference type="ARBA" id="ARBA00023015"/>
    </source>
</evidence>
<protein>
    <recommendedName>
        <fullName evidence="5">Sigma-54 factor interaction domain-containing protein</fullName>
    </recommendedName>
</protein>
<name>A0A0L6TX54_9FIRM</name>
<evidence type="ECO:0000313" key="6">
    <source>
        <dbReference type="EMBL" id="KNZ40165.1"/>
    </source>
</evidence>
<evidence type="ECO:0000256" key="4">
    <source>
        <dbReference type="ARBA" id="ARBA00023163"/>
    </source>
</evidence>
<dbReference type="SUPFAM" id="SSF52540">
    <property type="entry name" value="P-loop containing nucleoside triphosphate hydrolases"/>
    <property type="match status" value="1"/>
</dbReference>
<dbReference type="Pfam" id="PF25601">
    <property type="entry name" value="AAA_lid_14"/>
    <property type="match status" value="1"/>
</dbReference>
<dbReference type="CDD" id="cd00009">
    <property type="entry name" value="AAA"/>
    <property type="match status" value="1"/>
</dbReference>
<keyword evidence="7" id="KW-1185">Reference proteome</keyword>
<dbReference type="GO" id="GO:0006355">
    <property type="term" value="P:regulation of DNA-templated transcription"/>
    <property type="evidence" value="ECO:0007669"/>
    <property type="project" value="InterPro"/>
</dbReference>
<organism evidence="6 7">
    <name type="scientific">Acetobacterium bakii</name>
    <dbReference type="NCBI Taxonomy" id="52689"/>
    <lineage>
        <taxon>Bacteria</taxon>
        <taxon>Bacillati</taxon>
        <taxon>Bacillota</taxon>
        <taxon>Clostridia</taxon>
        <taxon>Eubacteriales</taxon>
        <taxon>Eubacteriaceae</taxon>
        <taxon>Acetobacterium</taxon>
    </lineage>
</organism>
<dbReference type="Pfam" id="PF00158">
    <property type="entry name" value="Sigma54_activat"/>
    <property type="match status" value="1"/>
</dbReference>
<keyword evidence="2" id="KW-0067">ATP-binding</keyword>
<dbReference type="InterPro" id="IPR058031">
    <property type="entry name" value="AAA_lid_NorR"/>
</dbReference>
<dbReference type="Pfam" id="PF06506">
    <property type="entry name" value="PrpR_N"/>
    <property type="match status" value="1"/>
</dbReference>
<dbReference type="InterPro" id="IPR027417">
    <property type="entry name" value="P-loop_NTPase"/>
</dbReference>
<comment type="caution">
    <text evidence="6">The sequence shown here is derived from an EMBL/GenBank/DDBJ whole genome shotgun (WGS) entry which is preliminary data.</text>
</comment>
<dbReference type="PRINTS" id="PR01590">
    <property type="entry name" value="HTHFIS"/>
</dbReference>
<gene>
    <name evidence="6" type="ORF">AKG39_19120</name>
</gene>
<sequence length="597" mass="69180">METINVLAILPYPGLKELLIQAVEEHDNLNVDIFVGDMQEGVNILKNVSDKDYDVIISRGGTAELIEKETEIPVIYLEISGYDMLRIFKLIQNYTGKLAVVGFSKILESVTTLCDLLRYDIDKFELKTQNDVYPILEELKEKGYNFVVGDVITTKAAETMGLNYALLTSGKESIEKALKEAIKLCRQLSKSVKEKEIYKRVLEHEVIYLEVYGADGERIYSNQKLDLFHQVLKSGNLYNYFEKVDYNQKINFHKSIDGEIWNIMGEQVSLTQDKEGYLFYGRKRLDIKSIEEEVITLDNKKQRQQIRLSSFESSNDTMKKAIQQAEKSSKNRRALLISGEKGTGKDEIALAIHRERPKNDKVFIKFDCSRLNKNNRDQIYENLTKIIIDQKDFTLFFEKINELPLEFHQDLLILLNQFEKIPGSMFISATTESIPVLIEKNRFSIELYEKLGRESIYLPSLRERSEDINNLCSLFIGEINVKYGKEVIGIDEDGILLLKHYRWNYNVKQLRHVLESLVLNSKSSYLSAFQISTVLKQESALSEVKKQDSYYNINVDRYLDDITKEIIEIVLNEEHLNQSKTAKRLGISRSTLWRKIN</sequence>
<dbReference type="OrthoDB" id="9803970at2"/>
<dbReference type="Pfam" id="PF02954">
    <property type="entry name" value="HTH_8"/>
    <property type="match status" value="1"/>
</dbReference>
<accession>A0A0L6TX54</accession>
<dbReference type="GO" id="GO:0000156">
    <property type="term" value="F:phosphorelay response regulator activity"/>
    <property type="evidence" value="ECO:0007669"/>
    <property type="project" value="InterPro"/>
</dbReference>